<organism evidence="1 2">
    <name type="scientific">Moheibacter sediminis</name>
    <dbReference type="NCBI Taxonomy" id="1434700"/>
    <lineage>
        <taxon>Bacteria</taxon>
        <taxon>Pseudomonadati</taxon>
        <taxon>Bacteroidota</taxon>
        <taxon>Flavobacteriia</taxon>
        <taxon>Flavobacteriales</taxon>
        <taxon>Weeksellaceae</taxon>
        <taxon>Moheibacter</taxon>
    </lineage>
</organism>
<accession>A0A1W2BFF9</accession>
<reference evidence="1 2" key="1">
    <citation type="submission" date="2017-04" db="EMBL/GenBank/DDBJ databases">
        <authorList>
            <person name="Afonso C.L."/>
            <person name="Miller P.J."/>
            <person name="Scott M.A."/>
            <person name="Spackman E."/>
            <person name="Goraichik I."/>
            <person name="Dimitrov K.M."/>
            <person name="Suarez D.L."/>
            <person name="Swayne D.E."/>
        </authorList>
    </citation>
    <scope>NUCLEOTIDE SEQUENCE [LARGE SCALE GENOMIC DNA]</scope>
    <source>
        <strain evidence="1 2">CGMCC 1.12708</strain>
    </source>
</reference>
<name>A0A1W2BFF9_9FLAO</name>
<keyword evidence="2" id="KW-1185">Reference proteome</keyword>
<protein>
    <submittedName>
        <fullName evidence="1">Uncharacterized protein</fullName>
    </submittedName>
</protein>
<sequence>MKTIKFFHPEETFTYYIEKCFCKVVYSGQQHQLLIEVHSNDDLDHVDDDSLQNEYPQVIMSIDDFPLPVTSIEELDGQTIEIPNSYVEIEDEDGELVDVYYTTLNFSESKFESDNNKLTFFKDETGTLCVRWKGEAVDFTEETDELIPFEVSCAFVPQKIEEKD</sequence>
<dbReference type="RefSeq" id="WP_084017620.1">
    <property type="nucleotide sequence ID" value="NZ_FWXS01000006.1"/>
</dbReference>
<dbReference type="STRING" id="1434700.SAMN06296427_106138"/>
<gene>
    <name evidence="1" type="ORF">SAMN06296427_106138</name>
</gene>
<evidence type="ECO:0000313" key="2">
    <source>
        <dbReference type="Proteomes" id="UP000192393"/>
    </source>
</evidence>
<dbReference type="AlphaFoldDB" id="A0A1W2BFF9"/>
<dbReference type="Proteomes" id="UP000192393">
    <property type="component" value="Unassembled WGS sequence"/>
</dbReference>
<dbReference type="OrthoDB" id="1271812at2"/>
<dbReference type="EMBL" id="FWXS01000006">
    <property type="protein sequence ID" value="SMC71606.1"/>
    <property type="molecule type" value="Genomic_DNA"/>
</dbReference>
<proteinExistence type="predicted"/>
<evidence type="ECO:0000313" key="1">
    <source>
        <dbReference type="EMBL" id="SMC71606.1"/>
    </source>
</evidence>